<feature type="non-terminal residue" evidence="5">
    <location>
        <position position="451"/>
    </location>
</feature>
<dbReference type="EMBL" id="MU003834">
    <property type="protein sequence ID" value="KAF2717907.1"/>
    <property type="molecule type" value="Genomic_DNA"/>
</dbReference>
<dbReference type="Pfam" id="PF23771">
    <property type="entry name" value="DUF7168"/>
    <property type="match status" value="1"/>
</dbReference>
<evidence type="ECO:0000259" key="4">
    <source>
        <dbReference type="Pfam" id="PF23771"/>
    </source>
</evidence>
<dbReference type="Proteomes" id="UP000799441">
    <property type="component" value="Unassembled WGS sequence"/>
</dbReference>
<evidence type="ECO:0000313" key="5">
    <source>
        <dbReference type="EMBL" id="KAF2717907.1"/>
    </source>
</evidence>
<dbReference type="InterPro" id="IPR024498">
    <property type="entry name" value="DUF2786"/>
</dbReference>
<evidence type="ECO:0000256" key="1">
    <source>
        <dbReference type="SAM" id="Coils"/>
    </source>
</evidence>
<protein>
    <recommendedName>
        <fullName evidence="7">DUF2786 domain-containing protein</fullName>
    </recommendedName>
</protein>
<proteinExistence type="predicted"/>
<keyword evidence="6" id="KW-1185">Reference proteome</keyword>
<dbReference type="InterPro" id="IPR055592">
    <property type="entry name" value="DUF7168"/>
</dbReference>
<evidence type="ECO:0008006" key="7">
    <source>
        <dbReference type="Google" id="ProtNLM"/>
    </source>
</evidence>
<dbReference type="Pfam" id="PF10979">
    <property type="entry name" value="DUF2786"/>
    <property type="match status" value="1"/>
</dbReference>
<dbReference type="AlphaFoldDB" id="A0A9P4Q4K3"/>
<evidence type="ECO:0000259" key="3">
    <source>
        <dbReference type="Pfam" id="PF10979"/>
    </source>
</evidence>
<feature type="region of interest" description="Disordered" evidence="2">
    <location>
        <begin position="1"/>
        <end position="22"/>
    </location>
</feature>
<evidence type="ECO:0000256" key="2">
    <source>
        <dbReference type="SAM" id="MobiDB-lite"/>
    </source>
</evidence>
<feature type="domain" description="DUF2786" evidence="3">
    <location>
        <begin position="52"/>
        <end position="91"/>
    </location>
</feature>
<keyword evidence="1" id="KW-0175">Coiled coil</keyword>
<reference evidence="5" key="1">
    <citation type="journal article" date="2020" name="Stud. Mycol.">
        <title>101 Dothideomycetes genomes: a test case for predicting lifestyles and emergence of pathogens.</title>
        <authorList>
            <person name="Haridas S."/>
            <person name="Albert R."/>
            <person name="Binder M."/>
            <person name="Bloem J."/>
            <person name="Labutti K."/>
            <person name="Salamov A."/>
            <person name="Andreopoulos B."/>
            <person name="Baker S."/>
            <person name="Barry K."/>
            <person name="Bills G."/>
            <person name="Bluhm B."/>
            <person name="Cannon C."/>
            <person name="Castanera R."/>
            <person name="Culley D."/>
            <person name="Daum C."/>
            <person name="Ezra D."/>
            <person name="Gonzalez J."/>
            <person name="Henrissat B."/>
            <person name="Kuo A."/>
            <person name="Liang C."/>
            <person name="Lipzen A."/>
            <person name="Lutzoni F."/>
            <person name="Magnuson J."/>
            <person name="Mondo S."/>
            <person name="Nolan M."/>
            <person name="Ohm R."/>
            <person name="Pangilinan J."/>
            <person name="Park H.-J."/>
            <person name="Ramirez L."/>
            <person name="Alfaro M."/>
            <person name="Sun H."/>
            <person name="Tritt A."/>
            <person name="Yoshinaga Y."/>
            <person name="Zwiers L.-H."/>
            <person name="Turgeon B."/>
            <person name="Goodwin S."/>
            <person name="Spatafora J."/>
            <person name="Crous P."/>
            <person name="Grigoriev I."/>
        </authorList>
    </citation>
    <scope>NUCLEOTIDE SEQUENCE</scope>
    <source>
        <strain evidence="5">CBS 116435</strain>
    </source>
</reference>
<evidence type="ECO:0000313" key="6">
    <source>
        <dbReference type="Proteomes" id="UP000799441"/>
    </source>
</evidence>
<comment type="caution">
    <text evidence="5">The sequence shown here is derived from an EMBL/GenBank/DDBJ whole genome shotgun (WGS) entry which is preliminary data.</text>
</comment>
<feature type="non-terminal residue" evidence="5">
    <location>
        <position position="1"/>
    </location>
</feature>
<name>A0A9P4Q4K3_9PEZI</name>
<dbReference type="OrthoDB" id="3067443at2759"/>
<feature type="domain" description="DUF7168" evidence="4">
    <location>
        <begin position="105"/>
        <end position="220"/>
    </location>
</feature>
<feature type="compositionally biased region" description="Basic residues" evidence="2">
    <location>
        <begin position="8"/>
        <end position="19"/>
    </location>
</feature>
<gene>
    <name evidence="5" type="ORF">K431DRAFT_196918</name>
</gene>
<sequence length="451" mass="50623">DSDSHATPPKRRGRPHAARKLPPPLYKASVRELAVTEASRINSSAVDADNTIIMRIKKCLDRVDHPASSEGEAKAALFSARRLMALHNISRAEGHSIVRLQHTNDKSSARMRYQGFASDLQFAMQTFFDCKSYSTGRTKYLELVFFGIGENTSAAAMAFEINYNLIVEWARPYRGIGRRNSYCIGIAGELVRMAERLKAEEEAEAKKLETDKIDEMEKKAEAGRLAQLQRLAPLTDTLDDASARGSGEDDSINGDSGIELVEEDVVATSPNAEEAAKNNNEFNNESSHVNDFDDDDNEDCVMPDFLMDDNNNITSEGDSHGQLEAFLQDSSTTFPRLEPYECDSLELPPMSKASIETTLEEHCISRASVEVKQGVDEQLDLQAEPQAQWKSHTQLILYRNIAHKIADEWLESKGVKLKRGRTRHFCIKDKEAYRDGVRDAKKIDLHKKRIE</sequence>
<accession>A0A9P4Q4K3</accession>
<organism evidence="5 6">
    <name type="scientific">Polychaeton citri CBS 116435</name>
    <dbReference type="NCBI Taxonomy" id="1314669"/>
    <lineage>
        <taxon>Eukaryota</taxon>
        <taxon>Fungi</taxon>
        <taxon>Dikarya</taxon>
        <taxon>Ascomycota</taxon>
        <taxon>Pezizomycotina</taxon>
        <taxon>Dothideomycetes</taxon>
        <taxon>Dothideomycetidae</taxon>
        <taxon>Capnodiales</taxon>
        <taxon>Capnodiaceae</taxon>
        <taxon>Polychaeton</taxon>
    </lineage>
</organism>
<feature type="coiled-coil region" evidence="1">
    <location>
        <begin position="191"/>
        <end position="219"/>
    </location>
</feature>